<evidence type="ECO:0000313" key="1">
    <source>
        <dbReference type="EMBL" id="KAK5770462.1"/>
    </source>
</evidence>
<name>A0ABR0MCZ4_GOSAR</name>
<keyword evidence="2" id="KW-1185">Reference proteome</keyword>
<organism evidence="1 2">
    <name type="scientific">Gossypium arboreum</name>
    <name type="common">Tree cotton</name>
    <name type="synonym">Gossypium nanking</name>
    <dbReference type="NCBI Taxonomy" id="29729"/>
    <lineage>
        <taxon>Eukaryota</taxon>
        <taxon>Viridiplantae</taxon>
        <taxon>Streptophyta</taxon>
        <taxon>Embryophyta</taxon>
        <taxon>Tracheophyta</taxon>
        <taxon>Spermatophyta</taxon>
        <taxon>Magnoliopsida</taxon>
        <taxon>eudicotyledons</taxon>
        <taxon>Gunneridae</taxon>
        <taxon>Pentapetalae</taxon>
        <taxon>rosids</taxon>
        <taxon>malvids</taxon>
        <taxon>Malvales</taxon>
        <taxon>Malvaceae</taxon>
        <taxon>Malvoideae</taxon>
        <taxon>Gossypium</taxon>
    </lineage>
</organism>
<protein>
    <submittedName>
        <fullName evidence="1">Uncharacterized protein</fullName>
    </submittedName>
</protein>
<comment type="caution">
    <text evidence="1">The sequence shown here is derived from an EMBL/GenBank/DDBJ whole genome shotgun (WGS) entry which is preliminary data.</text>
</comment>
<sequence length="54" mass="6070">MAEGGGRQPIRNVAPGGVGVPDLGQQTLLREFQRMLWNELESFNECLEPVEERD</sequence>
<accession>A0ABR0MCZ4</accession>
<dbReference type="Proteomes" id="UP001358586">
    <property type="component" value="Chromosome 13"/>
</dbReference>
<evidence type="ECO:0000313" key="2">
    <source>
        <dbReference type="Proteomes" id="UP001358586"/>
    </source>
</evidence>
<reference evidence="1 2" key="1">
    <citation type="submission" date="2023-03" db="EMBL/GenBank/DDBJ databases">
        <title>WGS of Gossypium arboreum.</title>
        <authorList>
            <person name="Yu D."/>
        </authorList>
    </citation>
    <scope>NUCLEOTIDE SEQUENCE [LARGE SCALE GENOMIC DNA]</scope>
    <source>
        <tissue evidence="1">Leaf</tissue>
    </source>
</reference>
<gene>
    <name evidence="1" type="ORF">PVK06_046612</name>
</gene>
<proteinExistence type="predicted"/>
<dbReference type="EMBL" id="JARKNE010000013">
    <property type="protein sequence ID" value="KAK5770462.1"/>
    <property type="molecule type" value="Genomic_DNA"/>
</dbReference>